<dbReference type="PANTHER" id="PTHR38593:SF1">
    <property type="entry name" value="BLR2558 PROTEIN"/>
    <property type="match status" value="1"/>
</dbReference>
<protein>
    <recommendedName>
        <fullName evidence="3">DUF4142 domain-containing protein</fullName>
    </recommendedName>
</protein>
<dbReference type="PANTHER" id="PTHR38593">
    <property type="entry name" value="BLR2558 PROTEIN"/>
    <property type="match status" value="1"/>
</dbReference>
<dbReference type="InterPro" id="IPR025419">
    <property type="entry name" value="DUF4142"/>
</dbReference>
<dbReference type="Gene3D" id="1.20.1260.10">
    <property type="match status" value="1"/>
</dbReference>
<dbReference type="OrthoDB" id="883203at2"/>
<feature type="compositionally biased region" description="Low complexity" evidence="1">
    <location>
        <begin position="42"/>
        <end position="75"/>
    </location>
</feature>
<sequence length="223" mass="23408">MKRITLSLLCASLLATSACSTAGNDEKTNNNTDSEVSGGNAGDNAMNAATKGDSAASTAVTDSAGAPATASTGPGSLNGSTLDDKQFMVKADQGGHNEIGLSKLALEKGVTGEAKTYANKMIADHTKAGNELKPIAQKKGVTLTGDMDADHKTMRDRMSKMSGKEFEQAYMGQMAKDHEETEALLQSEIDNGQDPDAKGWAQKTLPVVKQHTAMAHKNNDMKM</sequence>
<dbReference type="Proteomes" id="UP000194873">
    <property type="component" value="Unassembled WGS sequence"/>
</dbReference>
<feature type="chain" id="PRO_5012173441" description="DUF4142 domain-containing protein" evidence="2">
    <location>
        <begin position="23"/>
        <end position="223"/>
    </location>
</feature>
<feature type="signal peptide" evidence="2">
    <location>
        <begin position="1"/>
        <end position="22"/>
    </location>
</feature>
<feature type="region of interest" description="Disordered" evidence="1">
    <location>
        <begin position="21"/>
        <end position="81"/>
    </location>
</feature>
<dbReference type="InterPro" id="IPR012347">
    <property type="entry name" value="Ferritin-like"/>
</dbReference>
<accession>A0A243WDA0</accession>
<dbReference type="EMBL" id="MTSE01000006">
    <property type="protein sequence ID" value="OUJ73404.1"/>
    <property type="molecule type" value="Genomic_DNA"/>
</dbReference>
<evidence type="ECO:0000256" key="2">
    <source>
        <dbReference type="SAM" id="SignalP"/>
    </source>
</evidence>
<dbReference type="AlphaFoldDB" id="A0A243WDA0"/>
<evidence type="ECO:0000256" key="1">
    <source>
        <dbReference type="SAM" id="MobiDB-lite"/>
    </source>
</evidence>
<name>A0A243WDA0_9BACT</name>
<feature type="domain" description="DUF4142" evidence="3">
    <location>
        <begin position="83"/>
        <end position="216"/>
    </location>
</feature>
<organism evidence="4 5">
    <name type="scientific">Hymenobacter crusticola</name>
    <dbReference type="NCBI Taxonomy" id="1770526"/>
    <lineage>
        <taxon>Bacteria</taxon>
        <taxon>Pseudomonadati</taxon>
        <taxon>Bacteroidota</taxon>
        <taxon>Cytophagia</taxon>
        <taxon>Cytophagales</taxon>
        <taxon>Hymenobacteraceae</taxon>
        <taxon>Hymenobacter</taxon>
    </lineage>
</organism>
<dbReference type="Pfam" id="PF13628">
    <property type="entry name" value="DUF4142"/>
    <property type="match status" value="1"/>
</dbReference>
<gene>
    <name evidence="4" type="ORF">BXP70_13390</name>
</gene>
<comment type="caution">
    <text evidence="4">The sequence shown here is derived from an EMBL/GenBank/DDBJ whole genome shotgun (WGS) entry which is preliminary data.</text>
</comment>
<reference evidence="4 5" key="1">
    <citation type="submission" date="2017-01" db="EMBL/GenBank/DDBJ databases">
        <title>A new Hymenobacter.</title>
        <authorList>
            <person name="Liang Y."/>
            <person name="Feng F."/>
        </authorList>
    </citation>
    <scope>NUCLEOTIDE SEQUENCE [LARGE SCALE GENOMIC DNA]</scope>
    <source>
        <strain evidence="4">MIMBbqt21</strain>
    </source>
</reference>
<keyword evidence="5" id="KW-1185">Reference proteome</keyword>
<keyword evidence="2" id="KW-0732">Signal</keyword>
<dbReference type="RefSeq" id="WP_086594593.1">
    <property type="nucleotide sequence ID" value="NZ_MTSE01000006.1"/>
</dbReference>
<evidence type="ECO:0000313" key="5">
    <source>
        <dbReference type="Proteomes" id="UP000194873"/>
    </source>
</evidence>
<evidence type="ECO:0000259" key="3">
    <source>
        <dbReference type="Pfam" id="PF13628"/>
    </source>
</evidence>
<proteinExistence type="predicted"/>
<dbReference type="PROSITE" id="PS51257">
    <property type="entry name" value="PROKAR_LIPOPROTEIN"/>
    <property type="match status" value="1"/>
</dbReference>
<evidence type="ECO:0000313" key="4">
    <source>
        <dbReference type="EMBL" id="OUJ73404.1"/>
    </source>
</evidence>